<dbReference type="Gene3D" id="3.30.1240.10">
    <property type="match status" value="1"/>
</dbReference>
<dbReference type="PANTHER" id="PTHR10000">
    <property type="entry name" value="PHOSPHOSERINE PHOSPHATASE"/>
    <property type="match status" value="1"/>
</dbReference>
<dbReference type="AlphaFoldDB" id="A0A1G9FI08"/>
<dbReference type="Proteomes" id="UP000199433">
    <property type="component" value="Unassembled WGS sequence"/>
</dbReference>
<name>A0A1G9FI08_9LACT</name>
<dbReference type="Gene3D" id="3.40.50.1000">
    <property type="entry name" value="HAD superfamily/HAD-like"/>
    <property type="match status" value="1"/>
</dbReference>
<dbReference type="InterPro" id="IPR023214">
    <property type="entry name" value="HAD_sf"/>
</dbReference>
<dbReference type="GO" id="GO:0016791">
    <property type="term" value="F:phosphatase activity"/>
    <property type="evidence" value="ECO:0007669"/>
    <property type="project" value="TreeGrafter"/>
</dbReference>
<evidence type="ECO:0000313" key="2">
    <source>
        <dbReference type="Proteomes" id="UP000199433"/>
    </source>
</evidence>
<proteinExistence type="predicted"/>
<dbReference type="Pfam" id="PF08282">
    <property type="entry name" value="Hydrolase_3"/>
    <property type="match status" value="1"/>
</dbReference>
<dbReference type="PROSITE" id="PS01228">
    <property type="entry name" value="COF_1"/>
    <property type="match status" value="1"/>
</dbReference>
<dbReference type="SUPFAM" id="SSF56784">
    <property type="entry name" value="HAD-like"/>
    <property type="match status" value="1"/>
</dbReference>
<dbReference type="EMBL" id="FNFK01000079">
    <property type="protein sequence ID" value="SDK87967.1"/>
    <property type="molecule type" value="Genomic_DNA"/>
</dbReference>
<reference evidence="2" key="1">
    <citation type="submission" date="2016-10" db="EMBL/GenBank/DDBJ databases">
        <authorList>
            <person name="Varghese N."/>
            <person name="Submissions S."/>
        </authorList>
    </citation>
    <scope>NUCLEOTIDE SEQUENCE [LARGE SCALE GENOMIC DNA]</scope>
    <source>
        <strain evidence="2">DSM 19181</strain>
    </source>
</reference>
<dbReference type="SFLD" id="SFLDS00003">
    <property type="entry name" value="Haloacid_Dehalogenase"/>
    <property type="match status" value="1"/>
</dbReference>
<dbReference type="InterPro" id="IPR000150">
    <property type="entry name" value="Cof"/>
</dbReference>
<dbReference type="OrthoDB" id="9810101at2"/>
<dbReference type="NCBIfam" id="TIGR01484">
    <property type="entry name" value="HAD-SF-IIB"/>
    <property type="match status" value="1"/>
</dbReference>
<sequence>MNRHYIFLDVDGTLVSYENELPESAVTAIKQAQKNGHKVYTVTGRSKAEMYEDILSIGFDGYIGGNGSYIESDGEIISERSLSYEDCKNIVDWLRDKGLEFYLESNEGLYGSEYFAERAQKPLQVYTARKGNEDADKITVKDAFPDMIFGENLYREKINKISFVLNDYSDYLEAREVFSDFKVGTWGGAGETALFGDVALDNIDKQTALDLLMTYLNESDKHTIAFGDAKVDIPMLEYCTTGVAMGNGGTEIKEIADYVTNDVMSDGLYNAFKYFGLI</sequence>
<dbReference type="SFLD" id="SFLDG01140">
    <property type="entry name" value="C2.B:_Phosphomannomutase_and_P"/>
    <property type="match status" value="1"/>
</dbReference>
<dbReference type="NCBIfam" id="TIGR00099">
    <property type="entry name" value="Cof-subfamily"/>
    <property type="match status" value="1"/>
</dbReference>
<dbReference type="RefSeq" id="WP_091268815.1">
    <property type="nucleotide sequence ID" value="NZ_FNFK01000079.1"/>
</dbReference>
<accession>A0A1G9FI08</accession>
<dbReference type="GO" id="GO:0005829">
    <property type="term" value="C:cytosol"/>
    <property type="evidence" value="ECO:0007669"/>
    <property type="project" value="TreeGrafter"/>
</dbReference>
<organism evidence="1 2">
    <name type="scientific">Alkalibacterium thalassium</name>
    <dbReference type="NCBI Taxonomy" id="426701"/>
    <lineage>
        <taxon>Bacteria</taxon>
        <taxon>Bacillati</taxon>
        <taxon>Bacillota</taxon>
        <taxon>Bacilli</taxon>
        <taxon>Lactobacillales</taxon>
        <taxon>Carnobacteriaceae</taxon>
        <taxon>Alkalibacterium</taxon>
    </lineage>
</organism>
<evidence type="ECO:0000313" key="1">
    <source>
        <dbReference type="EMBL" id="SDK87967.1"/>
    </source>
</evidence>
<dbReference type="InterPro" id="IPR036412">
    <property type="entry name" value="HAD-like_sf"/>
</dbReference>
<gene>
    <name evidence="1" type="ORF">SAMN04488098_10796</name>
</gene>
<evidence type="ECO:0008006" key="3">
    <source>
        <dbReference type="Google" id="ProtNLM"/>
    </source>
</evidence>
<dbReference type="InterPro" id="IPR006379">
    <property type="entry name" value="HAD-SF_hydro_IIB"/>
</dbReference>
<keyword evidence="2" id="KW-1185">Reference proteome</keyword>
<dbReference type="STRING" id="426701.SAMN04488098_10796"/>
<dbReference type="GO" id="GO:0000287">
    <property type="term" value="F:magnesium ion binding"/>
    <property type="evidence" value="ECO:0007669"/>
    <property type="project" value="TreeGrafter"/>
</dbReference>
<dbReference type="PANTHER" id="PTHR10000:SF25">
    <property type="entry name" value="PHOSPHATASE YKRA-RELATED"/>
    <property type="match status" value="1"/>
</dbReference>
<protein>
    <recommendedName>
        <fullName evidence="3">Cof subfamily of IIB subfamily of haloacid dehalogenase superfamily/HAD-superfamily hydrolase, subfamily IIB</fullName>
    </recommendedName>
</protein>